<dbReference type="Proteomes" id="UP001498421">
    <property type="component" value="Unassembled WGS sequence"/>
</dbReference>
<dbReference type="SUPFAM" id="SSF109854">
    <property type="entry name" value="DinB/YfiT-like putative metalloenzymes"/>
    <property type="match status" value="1"/>
</dbReference>
<gene>
    <name evidence="2" type="ORF">QQZ08_005349</name>
</gene>
<keyword evidence="1" id="KW-0812">Transmembrane</keyword>
<dbReference type="EMBL" id="JAZAVK010000045">
    <property type="protein sequence ID" value="KAK7428110.1"/>
    <property type="molecule type" value="Genomic_DNA"/>
</dbReference>
<evidence type="ECO:0000313" key="2">
    <source>
        <dbReference type="EMBL" id="KAK7428110.1"/>
    </source>
</evidence>
<dbReference type="InterPro" id="IPR018531">
    <property type="entry name" value="DUF1993"/>
</dbReference>
<keyword evidence="1" id="KW-0472">Membrane</keyword>
<name>A0ABR1I3R2_9HYPO</name>
<keyword evidence="1" id="KW-1133">Transmembrane helix</keyword>
<dbReference type="PANTHER" id="PTHR36922">
    <property type="entry name" value="BLL2446 PROTEIN"/>
    <property type="match status" value="1"/>
</dbReference>
<keyword evidence="3" id="KW-1185">Reference proteome</keyword>
<sequence length="185" mass="20446">MSVPPFNLYGASFVVARDALTTLDALLKKGRSSPNAPNLPSARIYEDMKPLTFQVYTACNVVRKMVAYTLDTDLSAAWGDEDLVTFDDMHARIAHAQELLAIADENTVNERSTGTISLFTNVYGTVELSTHVWITSHILPYMFFFVVTAYGILRKEGVSIAMRDYLEPFNSTLKDNGHSGKASLG</sequence>
<feature type="transmembrane region" description="Helical" evidence="1">
    <location>
        <begin position="132"/>
        <end position="153"/>
    </location>
</feature>
<proteinExistence type="predicted"/>
<comment type="caution">
    <text evidence="2">The sequence shown here is derived from an EMBL/GenBank/DDBJ whole genome shotgun (WGS) entry which is preliminary data.</text>
</comment>
<dbReference type="InterPro" id="IPR034660">
    <property type="entry name" value="DinB/YfiT-like"/>
</dbReference>
<accession>A0ABR1I3R2</accession>
<evidence type="ECO:0000313" key="3">
    <source>
        <dbReference type="Proteomes" id="UP001498421"/>
    </source>
</evidence>
<organism evidence="2 3">
    <name type="scientific">Neonectria magnoliae</name>
    <dbReference type="NCBI Taxonomy" id="2732573"/>
    <lineage>
        <taxon>Eukaryota</taxon>
        <taxon>Fungi</taxon>
        <taxon>Dikarya</taxon>
        <taxon>Ascomycota</taxon>
        <taxon>Pezizomycotina</taxon>
        <taxon>Sordariomycetes</taxon>
        <taxon>Hypocreomycetidae</taxon>
        <taxon>Hypocreales</taxon>
        <taxon>Nectriaceae</taxon>
        <taxon>Neonectria</taxon>
    </lineage>
</organism>
<evidence type="ECO:0000256" key="1">
    <source>
        <dbReference type="SAM" id="Phobius"/>
    </source>
</evidence>
<dbReference type="Pfam" id="PF09351">
    <property type="entry name" value="DUF1993"/>
    <property type="match status" value="1"/>
</dbReference>
<protein>
    <submittedName>
        <fullName evidence="2">Uncharacterized protein</fullName>
    </submittedName>
</protein>
<dbReference type="Gene3D" id="1.20.120.450">
    <property type="entry name" value="dinb family like domain"/>
    <property type="match status" value="1"/>
</dbReference>
<dbReference type="PANTHER" id="PTHR36922:SF1">
    <property type="entry name" value="DUF1993 DOMAIN-CONTAINING PROTEIN"/>
    <property type="match status" value="1"/>
</dbReference>
<reference evidence="2 3" key="1">
    <citation type="journal article" date="2025" name="Microbiol. Resour. Announc.">
        <title>Draft genome sequences for Neonectria magnoliae and Neonectria punicea, canker pathogens of Liriodendron tulipifera and Acer saccharum in West Virginia.</title>
        <authorList>
            <person name="Petronek H.M."/>
            <person name="Kasson M.T."/>
            <person name="Metheny A.M."/>
            <person name="Stauder C.M."/>
            <person name="Lovett B."/>
            <person name="Lynch S.C."/>
            <person name="Garnas J.R."/>
            <person name="Kasson L.R."/>
            <person name="Stajich J.E."/>
        </authorList>
    </citation>
    <scope>NUCLEOTIDE SEQUENCE [LARGE SCALE GENOMIC DNA]</scope>
    <source>
        <strain evidence="2 3">NRRL 64651</strain>
    </source>
</reference>